<organism evidence="1 2">
    <name type="scientific">Botrytis tulipae</name>
    <dbReference type="NCBI Taxonomy" id="87230"/>
    <lineage>
        <taxon>Eukaryota</taxon>
        <taxon>Fungi</taxon>
        <taxon>Dikarya</taxon>
        <taxon>Ascomycota</taxon>
        <taxon>Pezizomycotina</taxon>
        <taxon>Leotiomycetes</taxon>
        <taxon>Helotiales</taxon>
        <taxon>Sclerotiniaceae</taxon>
        <taxon>Botrytis</taxon>
    </lineage>
</organism>
<gene>
    <name evidence="1" type="ORF">BTUL_0096g00370</name>
</gene>
<dbReference type="Proteomes" id="UP000297777">
    <property type="component" value="Unassembled WGS sequence"/>
</dbReference>
<sequence length="67" mass="7854">MYFVRSRKTSQKLKAVIKTKIIPNPNETPTIIIAIHYIKREFFYPNQKKPIGRTTAPHIAEANRAFR</sequence>
<protein>
    <submittedName>
        <fullName evidence="1">Uncharacterized protein</fullName>
    </submittedName>
</protein>
<reference evidence="1 2" key="1">
    <citation type="submission" date="2017-12" db="EMBL/GenBank/DDBJ databases">
        <title>Comparative genomics of Botrytis spp.</title>
        <authorList>
            <person name="Valero-Jimenez C.A."/>
            <person name="Tapia P."/>
            <person name="Veloso J."/>
            <person name="Silva-Moreno E."/>
            <person name="Staats M."/>
            <person name="Valdes J.H."/>
            <person name="Van Kan J.A.L."/>
        </authorList>
    </citation>
    <scope>NUCLEOTIDE SEQUENCE [LARGE SCALE GENOMIC DNA]</scope>
    <source>
        <strain evidence="1 2">Bt9001</strain>
    </source>
</reference>
<keyword evidence="2" id="KW-1185">Reference proteome</keyword>
<name>A0A4Z1ELF1_9HELO</name>
<evidence type="ECO:0000313" key="1">
    <source>
        <dbReference type="EMBL" id="TGO12039.1"/>
    </source>
</evidence>
<dbReference type="EMBL" id="PQXH01000096">
    <property type="protein sequence ID" value="TGO12039.1"/>
    <property type="molecule type" value="Genomic_DNA"/>
</dbReference>
<comment type="caution">
    <text evidence="1">The sequence shown here is derived from an EMBL/GenBank/DDBJ whole genome shotgun (WGS) entry which is preliminary data.</text>
</comment>
<evidence type="ECO:0000313" key="2">
    <source>
        <dbReference type="Proteomes" id="UP000297777"/>
    </source>
</evidence>
<accession>A0A4Z1ELF1</accession>
<dbReference type="AlphaFoldDB" id="A0A4Z1ELF1"/>
<proteinExistence type="predicted"/>